<protein>
    <submittedName>
        <fullName evidence="1">Uncharacterized protein</fullName>
    </submittedName>
</protein>
<gene>
    <name evidence="1" type="ORF">LCGC14_0951140</name>
</gene>
<dbReference type="EMBL" id="LAZR01003385">
    <property type="protein sequence ID" value="KKN18894.1"/>
    <property type="molecule type" value="Genomic_DNA"/>
</dbReference>
<sequence length="75" mass="8655">MRRIVINTAPERSFVAGIRTKIFIDRMDVNSVDGNVLIFAMYVPVSCNPIDIIYKLQFTADAMDELCQWWLEGDK</sequence>
<reference evidence="1" key="1">
    <citation type="journal article" date="2015" name="Nature">
        <title>Complex archaea that bridge the gap between prokaryotes and eukaryotes.</title>
        <authorList>
            <person name="Spang A."/>
            <person name="Saw J.H."/>
            <person name="Jorgensen S.L."/>
            <person name="Zaremba-Niedzwiedzka K."/>
            <person name="Martijn J."/>
            <person name="Lind A.E."/>
            <person name="van Eijk R."/>
            <person name="Schleper C."/>
            <person name="Guy L."/>
            <person name="Ettema T.J."/>
        </authorList>
    </citation>
    <scope>NUCLEOTIDE SEQUENCE</scope>
</reference>
<dbReference type="AlphaFoldDB" id="A0A0F9NLX2"/>
<organism evidence="1">
    <name type="scientific">marine sediment metagenome</name>
    <dbReference type="NCBI Taxonomy" id="412755"/>
    <lineage>
        <taxon>unclassified sequences</taxon>
        <taxon>metagenomes</taxon>
        <taxon>ecological metagenomes</taxon>
    </lineage>
</organism>
<comment type="caution">
    <text evidence="1">The sequence shown here is derived from an EMBL/GenBank/DDBJ whole genome shotgun (WGS) entry which is preliminary data.</text>
</comment>
<accession>A0A0F9NLX2</accession>
<name>A0A0F9NLX2_9ZZZZ</name>
<evidence type="ECO:0000313" key="1">
    <source>
        <dbReference type="EMBL" id="KKN18894.1"/>
    </source>
</evidence>
<proteinExistence type="predicted"/>